<dbReference type="GO" id="GO:0031430">
    <property type="term" value="C:M band"/>
    <property type="evidence" value="ECO:0007669"/>
    <property type="project" value="TreeGrafter"/>
</dbReference>
<dbReference type="PANTHER" id="PTHR13817">
    <property type="entry name" value="TITIN"/>
    <property type="match status" value="1"/>
</dbReference>
<gene>
    <name evidence="3" type="ORF">EGW08_001883</name>
</gene>
<dbReference type="InterPro" id="IPR036116">
    <property type="entry name" value="FN3_sf"/>
</dbReference>
<reference evidence="3 4" key="1">
    <citation type="submission" date="2019-01" db="EMBL/GenBank/DDBJ databases">
        <title>A draft genome assembly of the solar-powered sea slug Elysia chlorotica.</title>
        <authorList>
            <person name="Cai H."/>
            <person name="Li Q."/>
            <person name="Fang X."/>
            <person name="Li J."/>
            <person name="Curtis N.E."/>
            <person name="Altenburger A."/>
            <person name="Shibata T."/>
            <person name="Feng M."/>
            <person name="Maeda T."/>
            <person name="Schwartz J.A."/>
            <person name="Shigenobu S."/>
            <person name="Lundholm N."/>
            <person name="Nishiyama T."/>
            <person name="Yang H."/>
            <person name="Hasebe M."/>
            <person name="Li S."/>
            <person name="Pierce S.K."/>
            <person name="Wang J."/>
        </authorList>
    </citation>
    <scope>NUCLEOTIDE SEQUENCE [LARGE SCALE GENOMIC DNA]</scope>
    <source>
        <strain evidence="3">EC2010</strain>
        <tissue evidence="3">Whole organism of an adult</tissue>
    </source>
</reference>
<dbReference type="SMART" id="SM00060">
    <property type="entry name" value="FN3"/>
    <property type="match status" value="2"/>
</dbReference>
<organism evidence="3 4">
    <name type="scientific">Elysia chlorotica</name>
    <name type="common">Eastern emerald elysia</name>
    <name type="synonym">Sea slug</name>
    <dbReference type="NCBI Taxonomy" id="188477"/>
    <lineage>
        <taxon>Eukaryota</taxon>
        <taxon>Metazoa</taxon>
        <taxon>Spiralia</taxon>
        <taxon>Lophotrochozoa</taxon>
        <taxon>Mollusca</taxon>
        <taxon>Gastropoda</taxon>
        <taxon>Heterobranchia</taxon>
        <taxon>Euthyneura</taxon>
        <taxon>Panpulmonata</taxon>
        <taxon>Sacoglossa</taxon>
        <taxon>Placobranchoidea</taxon>
        <taxon>Plakobranchidae</taxon>
        <taxon>Elysia</taxon>
    </lineage>
</organism>
<accession>A0A3S0ZZB7</accession>
<dbReference type="Pfam" id="PF00041">
    <property type="entry name" value="fn3"/>
    <property type="match status" value="2"/>
</dbReference>
<feature type="domain" description="Fibronectin type-III" evidence="2">
    <location>
        <begin position="78"/>
        <end position="178"/>
    </location>
</feature>
<evidence type="ECO:0000313" key="4">
    <source>
        <dbReference type="Proteomes" id="UP000271974"/>
    </source>
</evidence>
<dbReference type="OrthoDB" id="10052517at2759"/>
<name>A0A3S0ZZB7_ELYCH</name>
<dbReference type="PANTHER" id="PTHR13817:SF151">
    <property type="entry name" value="TITIN"/>
    <property type="match status" value="1"/>
</dbReference>
<dbReference type="SUPFAM" id="SSF49265">
    <property type="entry name" value="Fibronectin type III"/>
    <property type="match status" value="1"/>
</dbReference>
<dbReference type="CDD" id="cd00063">
    <property type="entry name" value="FN3"/>
    <property type="match status" value="2"/>
</dbReference>
<dbReference type="InterPro" id="IPR013783">
    <property type="entry name" value="Ig-like_fold"/>
</dbReference>
<dbReference type="Proteomes" id="UP000271974">
    <property type="component" value="Unassembled WGS sequence"/>
</dbReference>
<comment type="caution">
    <text evidence="3">The sequence shown here is derived from an EMBL/GenBank/DDBJ whole genome shotgun (WGS) entry which is preliminary data.</text>
</comment>
<dbReference type="EMBL" id="RQTK01000034">
    <property type="protein sequence ID" value="RUS90388.1"/>
    <property type="molecule type" value="Genomic_DNA"/>
</dbReference>
<proteinExistence type="predicted"/>
<evidence type="ECO:0000256" key="1">
    <source>
        <dbReference type="ARBA" id="ARBA00022737"/>
    </source>
</evidence>
<evidence type="ECO:0000313" key="3">
    <source>
        <dbReference type="EMBL" id="RUS90388.1"/>
    </source>
</evidence>
<dbReference type="InterPro" id="IPR003961">
    <property type="entry name" value="FN3_dom"/>
</dbReference>
<dbReference type="PRINTS" id="PR00014">
    <property type="entry name" value="FNTYPEIII"/>
</dbReference>
<sequence length="185" mass="21151">MLHYAKSPIQYILEIQEDKHDWKQLSTVDNFITKFKAADLKEGTMYKFRVSAVNKVGQSKPLESDQVVLEKPPEKPGPPTYPFTMTEFSKTSLTLTWGPSQTDGGSSILHYILEKRESWKSTFQYVTKVKPQSQGQKLTHCVEGLKEDQDYMFRVFAENSVGASKAIETDVPYKPRSPFSKYSIL</sequence>
<dbReference type="PROSITE" id="PS50853">
    <property type="entry name" value="FN3"/>
    <property type="match status" value="2"/>
</dbReference>
<keyword evidence="1" id="KW-0677">Repeat</keyword>
<keyword evidence="4" id="KW-1185">Reference proteome</keyword>
<dbReference type="Gene3D" id="2.60.40.10">
    <property type="entry name" value="Immunoglobulins"/>
    <property type="match status" value="2"/>
</dbReference>
<dbReference type="GO" id="GO:0045214">
    <property type="term" value="P:sarcomere organization"/>
    <property type="evidence" value="ECO:0007669"/>
    <property type="project" value="TreeGrafter"/>
</dbReference>
<feature type="domain" description="Fibronectin type-III" evidence="2">
    <location>
        <begin position="1"/>
        <end position="73"/>
    </location>
</feature>
<dbReference type="AlphaFoldDB" id="A0A3S0ZZB7"/>
<protein>
    <recommendedName>
        <fullName evidence="2">Fibronectin type-III domain-containing protein</fullName>
    </recommendedName>
</protein>
<dbReference type="InterPro" id="IPR050964">
    <property type="entry name" value="Striated_Muscle_Regulatory"/>
</dbReference>
<evidence type="ECO:0000259" key="2">
    <source>
        <dbReference type="PROSITE" id="PS50853"/>
    </source>
</evidence>